<dbReference type="Gene3D" id="3.40.50.2300">
    <property type="match status" value="1"/>
</dbReference>
<dbReference type="Proteomes" id="UP000664844">
    <property type="component" value="Unassembled WGS sequence"/>
</dbReference>
<keyword evidence="2" id="KW-0238">DNA-binding</keyword>
<dbReference type="InterPro" id="IPR058245">
    <property type="entry name" value="NreC/VraR/RcsB-like_REC"/>
</dbReference>
<evidence type="ECO:0000256" key="3">
    <source>
        <dbReference type="PROSITE-ProRule" id="PRU00169"/>
    </source>
</evidence>
<dbReference type="PRINTS" id="PR00038">
    <property type="entry name" value="HTHLUXR"/>
</dbReference>
<dbReference type="InterPro" id="IPR011006">
    <property type="entry name" value="CheY-like_superfamily"/>
</dbReference>
<dbReference type="EMBL" id="JAFLQW010000521">
    <property type="protein sequence ID" value="MBO0351287.1"/>
    <property type="molecule type" value="Genomic_DNA"/>
</dbReference>
<dbReference type="InterPro" id="IPR039420">
    <property type="entry name" value="WalR-like"/>
</dbReference>
<keyword evidence="1 3" id="KW-0597">Phosphoprotein</keyword>
<dbReference type="PANTHER" id="PTHR43214">
    <property type="entry name" value="TWO-COMPONENT RESPONSE REGULATOR"/>
    <property type="match status" value="1"/>
</dbReference>
<dbReference type="RefSeq" id="WP_207089733.1">
    <property type="nucleotide sequence ID" value="NZ_JAFLQW010000521.1"/>
</dbReference>
<dbReference type="InterPro" id="IPR001789">
    <property type="entry name" value="Sig_transdc_resp-reg_receiver"/>
</dbReference>
<comment type="caution">
    <text evidence="6">The sequence shown here is derived from an EMBL/GenBank/DDBJ whole genome shotgun (WGS) entry which is preliminary data.</text>
</comment>
<protein>
    <submittedName>
        <fullName evidence="6">Response regulator transcription factor</fullName>
    </submittedName>
</protein>
<accession>A0ABS3FWT7</accession>
<dbReference type="SMART" id="SM00448">
    <property type="entry name" value="REC"/>
    <property type="match status" value="1"/>
</dbReference>
<name>A0ABS3FWT7_9CYAN</name>
<dbReference type="Pfam" id="PF00072">
    <property type="entry name" value="Response_reg"/>
    <property type="match status" value="1"/>
</dbReference>
<organism evidence="6 7">
    <name type="scientific">Phormidium pseudopriestleyi FRX01</name>
    <dbReference type="NCBI Taxonomy" id="1759528"/>
    <lineage>
        <taxon>Bacteria</taxon>
        <taxon>Bacillati</taxon>
        <taxon>Cyanobacteriota</taxon>
        <taxon>Cyanophyceae</taxon>
        <taxon>Oscillatoriophycideae</taxon>
        <taxon>Oscillatoriales</taxon>
        <taxon>Oscillatoriaceae</taxon>
        <taxon>Phormidium</taxon>
    </lineage>
</organism>
<dbReference type="CDD" id="cd06170">
    <property type="entry name" value="LuxR_C_like"/>
    <property type="match status" value="1"/>
</dbReference>
<dbReference type="SMART" id="SM00421">
    <property type="entry name" value="HTH_LUXR"/>
    <property type="match status" value="1"/>
</dbReference>
<dbReference type="Pfam" id="PF00196">
    <property type="entry name" value="GerE"/>
    <property type="match status" value="1"/>
</dbReference>
<gene>
    <name evidence="6" type="ORF">J0895_19845</name>
</gene>
<evidence type="ECO:0000256" key="2">
    <source>
        <dbReference type="ARBA" id="ARBA00023125"/>
    </source>
</evidence>
<dbReference type="SUPFAM" id="SSF46894">
    <property type="entry name" value="C-terminal effector domain of the bipartite response regulators"/>
    <property type="match status" value="1"/>
</dbReference>
<reference evidence="6 7" key="1">
    <citation type="submission" date="2021-03" db="EMBL/GenBank/DDBJ databases">
        <title>Metabolic Capacity of the Antarctic Cyanobacterium Phormidium pseudopriestleyi that Sustains Oxygenic Photosynthesis in the Presence of Hydrogen Sulfide.</title>
        <authorList>
            <person name="Lumian J.E."/>
            <person name="Jungblut A.D."/>
            <person name="Dillon M.L."/>
            <person name="Hawes I."/>
            <person name="Doran P.T."/>
            <person name="Mackey T.J."/>
            <person name="Dick G.J."/>
            <person name="Grettenberger C.L."/>
            <person name="Sumner D.Y."/>
        </authorList>
    </citation>
    <scope>NUCLEOTIDE SEQUENCE [LARGE SCALE GENOMIC DNA]</scope>
    <source>
        <strain evidence="6 7">FRX01</strain>
    </source>
</reference>
<proteinExistence type="predicted"/>
<feature type="domain" description="Response regulatory" evidence="5">
    <location>
        <begin position="8"/>
        <end position="129"/>
    </location>
</feature>
<evidence type="ECO:0000313" key="7">
    <source>
        <dbReference type="Proteomes" id="UP000664844"/>
    </source>
</evidence>
<dbReference type="PROSITE" id="PS50043">
    <property type="entry name" value="HTH_LUXR_2"/>
    <property type="match status" value="1"/>
</dbReference>
<dbReference type="SUPFAM" id="SSF52172">
    <property type="entry name" value="CheY-like"/>
    <property type="match status" value="1"/>
</dbReference>
<dbReference type="InterPro" id="IPR016032">
    <property type="entry name" value="Sig_transdc_resp-reg_C-effctor"/>
</dbReference>
<evidence type="ECO:0000256" key="1">
    <source>
        <dbReference type="ARBA" id="ARBA00022553"/>
    </source>
</evidence>
<evidence type="ECO:0000259" key="5">
    <source>
        <dbReference type="PROSITE" id="PS50110"/>
    </source>
</evidence>
<feature type="modified residue" description="4-aspartylphosphate" evidence="3">
    <location>
        <position position="64"/>
    </location>
</feature>
<evidence type="ECO:0000259" key="4">
    <source>
        <dbReference type="PROSITE" id="PS50043"/>
    </source>
</evidence>
<keyword evidence="7" id="KW-1185">Reference proteome</keyword>
<dbReference type="PROSITE" id="PS50110">
    <property type="entry name" value="RESPONSE_REGULATORY"/>
    <property type="match status" value="1"/>
</dbReference>
<dbReference type="CDD" id="cd17535">
    <property type="entry name" value="REC_NarL-like"/>
    <property type="match status" value="1"/>
</dbReference>
<sequence>MMTPQLVSILLVDDDPIFRHGLKTLLNFYNNNGLFRMDVVGEAASVDQALKVASQQHPALILMDLELAQTDGIEGLLRLREQSFQGKAIVLSAHHEDEAVFRAMQAGARGYVFKEFVAKQLWDAITTVMKDEIYLAPEVATSFFRIFHFYSGHSLQGCKNIRLTDREREVLEWLVQGASNEEIARHLYVTVATVKAHLTAIFEKLGVSSRTQAIVKALKVGLVAS</sequence>
<evidence type="ECO:0000313" key="6">
    <source>
        <dbReference type="EMBL" id="MBO0351287.1"/>
    </source>
</evidence>
<dbReference type="PROSITE" id="PS00622">
    <property type="entry name" value="HTH_LUXR_1"/>
    <property type="match status" value="1"/>
</dbReference>
<feature type="domain" description="HTH luxR-type" evidence="4">
    <location>
        <begin position="156"/>
        <end position="221"/>
    </location>
</feature>
<dbReference type="InterPro" id="IPR000792">
    <property type="entry name" value="Tscrpt_reg_LuxR_C"/>
</dbReference>